<dbReference type="AlphaFoldDB" id="A0AA41UJH9"/>
<evidence type="ECO:0000313" key="2">
    <source>
        <dbReference type="EMBL" id="MCJ8499396.1"/>
    </source>
</evidence>
<name>A0AA41UJH9_9BACT</name>
<dbReference type="Pfam" id="PF08241">
    <property type="entry name" value="Methyltransf_11"/>
    <property type="match status" value="1"/>
</dbReference>
<protein>
    <submittedName>
        <fullName evidence="2">Class I SAM-dependent methyltransferase</fullName>
    </submittedName>
</protein>
<evidence type="ECO:0000313" key="3">
    <source>
        <dbReference type="Proteomes" id="UP001165427"/>
    </source>
</evidence>
<dbReference type="GO" id="GO:0032259">
    <property type="term" value="P:methylation"/>
    <property type="evidence" value="ECO:0007669"/>
    <property type="project" value="UniProtKB-KW"/>
</dbReference>
<dbReference type="SUPFAM" id="SSF53335">
    <property type="entry name" value="S-adenosyl-L-methionine-dependent methyltransferases"/>
    <property type="match status" value="1"/>
</dbReference>
<feature type="domain" description="Methyltransferase type 11" evidence="1">
    <location>
        <begin position="65"/>
        <end position="105"/>
    </location>
</feature>
<sequence length="194" mass="22437">MTIFRDRYLGQHFHLPLLIYDVGSQDVNGSYKGIFANSLWRYRGVDMAPGKNVDIVLRHPYRFRTIPSRSADVVISGQAFEHIDYFWITMLEITRVLKPSGLCCILAPSAGPEHRYPKDCWRFFPDGMRAAAAFACLEVVEASTQWNDLGYEDGSDQWHDTMLVARKPDHGRWGNFLCGFYCWIRHLALTFRKP</sequence>
<organism evidence="2 3">
    <name type="scientific">Desulfatitalea alkaliphila</name>
    <dbReference type="NCBI Taxonomy" id="2929485"/>
    <lineage>
        <taxon>Bacteria</taxon>
        <taxon>Pseudomonadati</taxon>
        <taxon>Thermodesulfobacteriota</taxon>
        <taxon>Desulfobacteria</taxon>
        <taxon>Desulfobacterales</taxon>
        <taxon>Desulfosarcinaceae</taxon>
        <taxon>Desulfatitalea</taxon>
    </lineage>
</organism>
<gene>
    <name evidence="2" type="ORF">MRX98_02325</name>
</gene>
<proteinExistence type="predicted"/>
<keyword evidence="2" id="KW-0808">Transferase</keyword>
<dbReference type="RefSeq" id="WP_246902678.1">
    <property type="nucleotide sequence ID" value="NZ_JALJRB010000002.1"/>
</dbReference>
<dbReference type="EMBL" id="JALJRB010000002">
    <property type="protein sequence ID" value="MCJ8499396.1"/>
    <property type="molecule type" value="Genomic_DNA"/>
</dbReference>
<dbReference type="InterPro" id="IPR029063">
    <property type="entry name" value="SAM-dependent_MTases_sf"/>
</dbReference>
<dbReference type="Gene3D" id="3.40.50.150">
    <property type="entry name" value="Vaccinia Virus protein VP39"/>
    <property type="match status" value="1"/>
</dbReference>
<keyword evidence="3" id="KW-1185">Reference proteome</keyword>
<accession>A0AA41UJH9</accession>
<keyword evidence="2" id="KW-0489">Methyltransferase</keyword>
<dbReference type="GO" id="GO:0008757">
    <property type="term" value="F:S-adenosylmethionine-dependent methyltransferase activity"/>
    <property type="evidence" value="ECO:0007669"/>
    <property type="project" value="InterPro"/>
</dbReference>
<evidence type="ECO:0000259" key="1">
    <source>
        <dbReference type="Pfam" id="PF08241"/>
    </source>
</evidence>
<dbReference type="InterPro" id="IPR013216">
    <property type="entry name" value="Methyltransf_11"/>
</dbReference>
<comment type="caution">
    <text evidence="2">The sequence shown here is derived from an EMBL/GenBank/DDBJ whole genome shotgun (WGS) entry which is preliminary data.</text>
</comment>
<reference evidence="2" key="1">
    <citation type="submission" date="2022-04" db="EMBL/GenBank/DDBJ databases">
        <title>Desulfatitalea alkaliphila sp. nov., a novel anaerobic sulfate-reducing bacterium isolated from terrestrial mud volcano, Taman Peninsula, Russia.</title>
        <authorList>
            <person name="Khomyakova M.A."/>
            <person name="Merkel A.Y."/>
            <person name="Slobodkin A.I."/>
        </authorList>
    </citation>
    <scope>NUCLEOTIDE SEQUENCE</scope>
    <source>
        <strain evidence="2">M08but</strain>
    </source>
</reference>
<dbReference type="Proteomes" id="UP001165427">
    <property type="component" value="Unassembled WGS sequence"/>
</dbReference>